<dbReference type="Gene3D" id="1.10.287.1490">
    <property type="match status" value="1"/>
</dbReference>
<proteinExistence type="predicted"/>
<evidence type="ECO:0000313" key="3">
    <source>
        <dbReference type="Proteomes" id="UP000034182"/>
    </source>
</evidence>
<reference evidence="2 3" key="2">
    <citation type="submission" date="2015-05" db="EMBL/GenBank/DDBJ databases">
        <title>Distinctive expansion of gene families associated with plant cell wall degradation and secondary metabolism in the genomes of grapevine trunk pathogens.</title>
        <authorList>
            <person name="Lawrence D.P."/>
            <person name="Travadon R."/>
            <person name="Rolshausen P.E."/>
            <person name="Baumgartner K."/>
        </authorList>
    </citation>
    <scope>NUCLEOTIDE SEQUENCE [LARGE SCALE GENOMIC DNA]</scope>
    <source>
        <strain evidence="2">DS831</strain>
    </source>
</reference>
<accession>A0A0G2GGT8</accession>
<protein>
    <submittedName>
        <fullName evidence="2">Uncharacterized protein</fullName>
    </submittedName>
</protein>
<evidence type="ECO:0000256" key="1">
    <source>
        <dbReference type="SAM" id="Coils"/>
    </source>
</evidence>
<sequence length="165" mass="18080">MESSGMTNPLRSNGFAALVNATANLTNGLATNLENFRKALLDRFDYIAGQNEDRIKAIDALTAQVDELRAKLDANKDENQAMRQDLDATKAENQSLHKDMEAMKTELLVEISAAGDAIKTELGEEIDSLEGYFIDQQSFVSIPQTTQNIEQGDQLAEAFALLLAV</sequence>
<evidence type="ECO:0000313" key="2">
    <source>
        <dbReference type="EMBL" id="KKY16200.1"/>
    </source>
</evidence>
<name>A0A0G2GGT8_9PEZI</name>
<gene>
    <name evidence="2" type="ORF">UCDDS831_g07183</name>
</gene>
<dbReference type="Proteomes" id="UP000034182">
    <property type="component" value="Unassembled WGS sequence"/>
</dbReference>
<organism evidence="2 3">
    <name type="scientific">Diplodia seriata</name>
    <dbReference type="NCBI Taxonomy" id="420778"/>
    <lineage>
        <taxon>Eukaryota</taxon>
        <taxon>Fungi</taxon>
        <taxon>Dikarya</taxon>
        <taxon>Ascomycota</taxon>
        <taxon>Pezizomycotina</taxon>
        <taxon>Dothideomycetes</taxon>
        <taxon>Dothideomycetes incertae sedis</taxon>
        <taxon>Botryosphaeriales</taxon>
        <taxon>Botryosphaeriaceae</taxon>
        <taxon>Diplodia</taxon>
    </lineage>
</organism>
<dbReference type="AlphaFoldDB" id="A0A0G2GGT8"/>
<comment type="caution">
    <text evidence="2">The sequence shown here is derived from an EMBL/GenBank/DDBJ whole genome shotgun (WGS) entry which is preliminary data.</text>
</comment>
<feature type="coiled-coil region" evidence="1">
    <location>
        <begin position="51"/>
        <end position="106"/>
    </location>
</feature>
<dbReference type="EMBL" id="LAQI01000173">
    <property type="protein sequence ID" value="KKY16200.1"/>
    <property type="molecule type" value="Genomic_DNA"/>
</dbReference>
<reference evidence="2 3" key="1">
    <citation type="submission" date="2015-03" db="EMBL/GenBank/DDBJ databases">
        <authorList>
            <person name="Morales-Cruz A."/>
            <person name="Amrine K.C."/>
            <person name="Cantu D."/>
        </authorList>
    </citation>
    <scope>NUCLEOTIDE SEQUENCE [LARGE SCALE GENOMIC DNA]</scope>
    <source>
        <strain evidence="2">DS831</strain>
    </source>
</reference>
<keyword evidence="1" id="KW-0175">Coiled coil</keyword>